<organism evidence="1 2">
    <name type="scientific">Trichosporon asahii var. asahii (strain ATCC 90039 / CBS 2479 / JCM 2466 / KCTC 7840 / NBRC 103889/ NCYC 2677 / UAMH 7654)</name>
    <name type="common">Yeast</name>
    <dbReference type="NCBI Taxonomy" id="1186058"/>
    <lineage>
        <taxon>Eukaryota</taxon>
        <taxon>Fungi</taxon>
        <taxon>Dikarya</taxon>
        <taxon>Basidiomycota</taxon>
        <taxon>Agaricomycotina</taxon>
        <taxon>Tremellomycetes</taxon>
        <taxon>Trichosporonales</taxon>
        <taxon>Trichosporonaceae</taxon>
        <taxon>Trichosporon</taxon>
    </lineage>
</organism>
<gene>
    <name evidence="1" type="ORF">A1Q1_00043</name>
</gene>
<reference evidence="1 2" key="1">
    <citation type="journal article" date="2012" name="Eukaryot. Cell">
        <title>Draft genome sequence of CBS 2479, the standard type strain of Trichosporon asahii.</title>
        <authorList>
            <person name="Yang R.Y."/>
            <person name="Li H.T."/>
            <person name="Zhu H."/>
            <person name="Zhou G.P."/>
            <person name="Wang M."/>
            <person name="Wang L."/>
        </authorList>
    </citation>
    <scope>NUCLEOTIDE SEQUENCE [LARGE SCALE GENOMIC DNA]</scope>
    <source>
        <strain evidence="2">ATCC 90039 / CBS 2479 / JCM 2466 / KCTC 7840 / NCYC 2677 / UAMH 7654</strain>
    </source>
</reference>
<dbReference type="HOGENOM" id="CLU_736061_0_0_1"/>
<proteinExistence type="predicted"/>
<dbReference type="AlphaFoldDB" id="J8TII2"/>
<evidence type="ECO:0000313" key="2">
    <source>
        <dbReference type="Proteomes" id="UP000002748"/>
    </source>
</evidence>
<sequence>MTTTKRRQPLHWTNTVGAAISEGLSECDLERELTRSRPRAYQHQQLHHAKLPARDVSFFDSAFSCLSVCLAVWCYIPPLSSYSRPSAQHRAVTRATGTSHKLTAVRWKLTNREHVQLLFYLLIVPEEKISARSVRGTSAEVPSPMSILNRMLDEYGPGVMGRYLPPEGREIDATSFERSLPQYTDLLDDASLPLLVIREALDPAPYLIKQQRGRVASSLLSLLVELASGPDPSFHPHSLVVSLVALLRRLDRDQLRALFAISDIDAAAEAHVLALALEERAGTRLKLSENRRKGTHAGFERGKWGPPTVKYALQLARDADELGATIATRLIADMGRIRADDDGWAEIDDDMLDDVTDNALRLALQGAKRRYDQKLV</sequence>
<evidence type="ECO:0000313" key="1">
    <source>
        <dbReference type="EMBL" id="EJT53036.1"/>
    </source>
</evidence>
<name>J8TII2_TRIAS</name>
<dbReference type="RefSeq" id="XP_014184359.1">
    <property type="nucleotide sequence ID" value="XM_014328884.1"/>
</dbReference>
<dbReference type="KEGG" id="tasa:A1Q1_00043"/>
<dbReference type="Proteomes" id="UP000002748">
    <property type="component" value="Unassembled WGS sequence"/>
</dbReference>
<dbReference type="EMBL" id="ALBS01000009">
    <property type="protein sequence ID" value="EJT53036.1"/>
    <property type="molecule type" value="Genomic_DNA"/>
</dbReference>
<comment type="caution">
    <text evidence="1">The sequence shown here is derived from an EMBL/GenBank/DDBJ whole genome shotgun (WGS) entry which is preliminary data.</text>
</comment>
<dbReference type="GeneID" id="25983557"/>
<dbReference type="VEuPathDB" id="FungiDB:A1Q1_00043"/>
<protein>
    <submittedName>
        <fullName evidence="1">Uncharacterized protein</fullName>
    </submittedName>
</protein>
<accession>J8TII2</accession>